<accession>L1LZ37</accession>
<proteinExistence type="inferred from homology"/>
<dbReference type="PANTHER" id="PTHR42689:SF1">
    <property type="entry name" value="ACETYL-COA ACYLTRANSFERASE FADA2 (3-KETOACYL-COA THIOLASE) (BETA-KETOTHIOLASE)-RELATED"/>
    <property type="match status" value="1"/>
</dbReference>
<dbReference type="eggNOG" id="COG0183">
    <property type="taxonomic scope" value="Bacteria"/>
</dbReference>
<protein>
    <submittedName>
        <fullName evidence="5">Acetyl-CoA C-acetyltransferase</fullName>
        <ecNumber evidence="5">2.3.1.9</ecNumber>
    </submittedName>
</protein>
<dbReference type="InterPro" id="IPR050521">
    <property type="entry name" value="3-ketoacyl-CoA_Thiolase"/>
</dbReference>
<evidence type="ECO:0000256" key="4">
    <source>
        <dbReference type="RuleBase" id="RU003557"/>
    </source>
</evidence>
<dbReference type="NCBIfam" id="TIGR01930">
    <property type="entry name" value="AcCoA-C-Actrans"/>
    <property type="match status" value="1"/>
</dbReference>
<keyword evidence="6" id="KW-1185">Reference proteome</keyword>
<dbReference type="CDD" id="cd00751">
    <property type="entry name" value="thiolase"/>
    <property type="match status" value="1"/>
</dbReference>
<dbReference type="GO" id="GO:0003985">
    <property type="term" value="F:acetyl-CoA C-acetyltransferase activity"/>
    <property type="evidence" value="ECO:0007669"/>
    <property type="project" value="UniProtKB-EC"/>
</dbReference>
<comment type="caution">
    <text evidence="5">The sequence shown here is derived from an EMBL/GenBank/DDBJ whole genome shotgun (WGS) entry which is preliminary data.</text>
</comment>
<dbReference type="Pfam" id="PF02803">
    <property type="entry name" value="Thiolase_C"/>
    <property type="match status" value="1"/>
</dbReference>
<evidence type="ECO:0000256" key="3">
    <source>
        <dbReference type="ARBA" id="ARBA00023315"/>
    </source>
</evidence>
<comment type="similarity">
    <text evidence="1 4">Belongs to the thiolase-like superfamily. Thiolase family.</text>
</comment>
<dbReference type="EMBL" id="AMWJ02000002">
    <property type="protein sequence ID" value="NNJ17673.1"/>
    <property type="molecule type" value="Genomic_DNA"/>
</dbReference>
<dbReference type="Gene3D" id="3.40.47.10">
    <property type="match status" value="1"/>
</dbReference>
<dbReference type="InterPro" id="IPR020617">
    <property type="entry name" value="Thiolase_C"/>
</dbReference>
<dbReference type="EC" id="2.3.1.9" evidence="5"/>
<dbReference type="InterPro" id="IPR016039">
    <property type="entry name" value="Thiolase-like"/>
</dbReference>
<name>L1LZ37_9PSED</name>
<keyword evidence="2 4" id="KW-0808">Transferase</keyword>
<evidence type="ECO:0000313" key="6">
    <source>
        <dbReference type="Proteomes" id="UP000010448"/>
    </source>
</evidence>
<dbReference type="InterPro" id="IPR020616">
    <property type="entry name" value="Thiolase_N"/>
</dbReference>
<reference evidence="5 6" key="1">
    <citation type="journal article" date="2013" name="Genome Announc.">
        <title>Genome Sequence of Naphthalene-Degrading Soil Bacterium Pseudomonas putida CSV86.</title>
        <authorList>
            <person name="Phale P.S."/>
            <person name="Paliwal V."/>
            <person name="Raju S.C."/>
            <person name="Modak A."/>
            <person name="Purohit H.J."/>
        </authorList>
    </citation>
    <scope>NUCLEOTIDE SEQUENCE [LARGE SCALE GENOMIC DNA]</scope>
    <source>
        <strain evidence="5 6">CSV86</strain>
    </source>
</reference>
<dbReference type="PIRSF" id="PIRSF000429">
    <property type="entry name" value="Ac-CoA_Ac_transf"/>
    <property type="match status" value="1"/>
</dbReference>
<sequence>MRSLRRVAIIGGNRIPFARSNGAYATASNQTMLTAALEGLIERFGLHGLRLGEVAAGAVLKHSRDLNLTRECVLGSRLSPQTPAYDIQQACGTGLEAALLVANKIALGQIECGIAGGVDTTSDAPIAVGEGLRRVLLDANRGKTTADKLKALLKLRPSDLKPEFPRNGEPRTGLSMGQHCELMAQHWGIPREEQDALALLSHQHMAAAYDEGWHDDLLTPFQGLTRDNNLRPDLTLEKLAALKPAFERGGNGTLTAGNSTPLTDGASVVLLASEEWARARGLPVLAYLLDGESAAVDFVKGHEGLLMAPVYAVPRLLARHGLTLQDFDYYEIHEAFAAQVLCTLKAWEDPEYCRDRLGLEQPLGAIDRSKLNVKGSSLAAGHPFAATGGRILANLAKLLDQAGSQGGRGLISICAAGGQGVTAIIER</sequence>
<dbReference type="Proteomes" id="UP000010448">
    <property type="component" value="Unassembled WGS sequence"/>
</dbReference>
<dbReference type="Pfam" id="PF00108">
    <property type="entry name" value="Thiolase_N"/>
    <property type="match status" value="1"/>
</dbReference>
<gene>
    <name evidence="5" type="ORF">CSV86_022075</name>
</gene>
<dbReference type="PANTHER" id="PTHR42689">
    <property type="entry name" value="ACETYL-COA ACYLTRANSFERASE FADA2 (3-KETOACYL-COA THIOLASE) (BETA-KETOTHIOLASE)-RELATED"/>
    <property type="match status" value="1"/>
</dbReference>
<dbReference type="NCBIfam" id="NF006740">
    <property type="entry name" value="PRK09268.1"/>
    <property type="match status" value="1"/>
</dbReference>
<dbReference type="GO" id="GO:0005829">
    <property type="term" value="C:cytosol"/>
    <property type="evidence" value="ECO:0007669"/>
    <property type="project" value="TreeGrafter"/>
</dbReference>
<dbReference type="InterPro" id="IPR002155">
    <property type="entry name" value="Thiolase"/>
</dbReference>
<evidence type="ECO:0000256" key="1">
    <source>
        <dbReference type="ARBA" id="ARBA00010982"/>
    </source>
</evidence>
<dbReference type="AlphaFoldDB" id="L1LZ37"/>
<organism evidence="5 6">
    <name type="scientific">Pseudomonas bharatica CSV86</name>
    <dbReference type="NCBI Taxonomy" id="1005395"/>
    <lineage>
        <taxon>Bacteria</taxon>
        <taxon>Pseudomonadati</taxon>
        <taxon>Pseudomonadota</taxon>
        <taxon>Gammaproteobacteria</taxon>
        <taxon>Pseudomonadales</taxon>
        <taxon>Pseudomonadaceae</taxon>
        <taxon>Pseudomonas</taxon>
        <taxon>Pseudomonas bharatica</taxon>
    </lineage>
</organism>
<evidence type="ECO:0000256" key="2">
    <source>
        <dbReference type="ARBA" id="ARBA00022679"/>
    </source>
</evidence>
<dbReference type="OrthoDB" id="1402717at2"/>
<dbReference type="RefSeq" id="WP_009400811.1">
    <property type="nucleotide sequence ID" value="NZ_AMWJ02000002.1"/>
</dbReference>
<evidence type="ECO:0000313" key="5">
    <source>
        <dbReference type="EMBL" id="NNJ17673.1"/>
    </source>
</evidence>
<keyword evidence="3 4" id="KW-0012">Acyltransferase</keyword>
<dbReference type="SUPFAM" id="SSF53901">
    <property type="entry name" value="Thiolase-like"/>
    <property type="match status" value="2"/>
</dbReference>